<protein>
    <recommendedName>
        <fullName evidence="2">SHOCT domain-containing protein</fullName>
    </recommendedName>
</protein>
<dbReference type="EMBL" id="LOHZ01000043">
    <property type="protein sequence ID" value="KYO64364.1"/>
    <property type="molecule type" value="Genomic_DNA"/>
</dbReference>
<keyword evidence="1" id="KW-0812">Transmembrane</keyword>
<organism evidence="3 4">
    <name type="scientific">Thermovenabulum gondwanense</name>
    <dbReference type="NCBI Taxonomy" id="520767"/>
    <lineage>
        <taxon>Bacteria</taxon>
        <taxon>Bacillati</taxon>
        <taxon>Bacillota</taxon>
        <taxon>Clostridia</taxon>
        <taxon>Thermosediminibacterales</taxon>
        <taxon>Thermosediminibacteraceae</taxon>
        <taxon>Thermovenabulum</taxon>
    </lineage>
</organism>
<keyword evidence="1" id="KW-1133">Transmembrane helix</keyword>
<evidence type="ECO:0000313" key="4">
    <source>
        <dbReference type="Proteomes" id="UP000075737"/>
    </source>
</evidence>
<feature type="domain" description="SHOCT" evidence="2">
    <location>
        <begin position="58"/>
        <end position="83"/>
    </location>
</feature>
<sequence>MMHWFYRGWGYYNGGIIMYFMMFLWVLFWAAVIYVIYKFIKSISINGANKRINLTETPMEILKKRYAAGEITKEEYEKIKEELDKT</sequence>
<proteinExistence type="predicted"/>
<evidence type="ECO:0000313" key="3">
    <source>
        <dbReference type="EMBL" id="KYO64364.1"/>
    </source>
</evidence>
<keyword evidence="4" id="KW-1185">Reference proteome</keyword>
<gene>
    <name evidence="3" type="ORF">ATZ99_21240</name>
</gene>
<dbReference type="Proteomes" id="UP000075737">
    <property type="component" value="Unassembled WGS sequence"/>
</dbReference>
<accession>A0A162M770</accession>
<keyword evidence="1" id="KW-0472">Membrane</keyword>
<evidence type="ECO:0000259" key="2">
    <source>
        <dbReference type="Pfam" id="PF09851"/>
    </source>
</evidence>
<name>A0A162M770_9FIRM</name>
<dbReference type="STRING" id="520767.ATZ99_21240"/>
<dbReference type="AlphaFoldDB" id="A0A162M770"/>
<feature type="transmembrane region" description="Helical" evidence="1">
    <location>
        <begin position="16"/>
        <end position="37"/>
    </location>
</feature>
<comment type="caution">
    <text evidence="3">The sequence shown here is derived from an EMBL/GenBank/DDBJ whole genome shotgun (WGS) entry which is preliminary data.</text>
</comment>
<reference evidence="3 4" key="1">
    <citation type="submission" date="2015-12" db="EMBL/GenBank/DDBJ databases">
        <title>Draft genome of Thermovenabulum gondwanense isolated from a red thermophilic microbial mat colonisisng an outflow channel of a bore well.</title>
        <authorList>
            <person name="Patel B.K."/>
        </authorList>
    </citation>
    <scope>NUCLEOTIDE SEQUENCE [LARGE SCALE GENOMIC DNA]</scope>
    <source>
        <strain evidence="3 4">R270</strain>
    </source>
</reference>
<evidence type="ECO:0000256" key="1">
    <source>
        <dbReference type="SAM" id="Phobius"/>
    </source>
</evidence>
<dbReference type="InterPro" id="IPR018649">
    <property type="entry name" value="SHOCT"/>
</dbReference>
<dbReference type="Pfam" id="PF09851">
    <property type="entry name" value="SHOCT"/>
    <property type="match status" value="1"/>
</dbReference>